<dbReference type="InterPro" id="IPR001460">
    <property type="entry name" value="PCN-bd_Tpept"/>
</dbReference>
<dbReference type="InterPro" id="IPR036950">
    <property type="entry name" value="PBP_transglycosylase"/>
</dbReference>
<comment type="similarity">
    <text evidence="3">In the N-terminal section; belongs to the glycosyltransferase 51 family.</text>
</comment>
<comment type="pathway">
    <text evidence="1">Cell wall biogenesis; peptidoglycan biosynthesis.</text>
</comment>
<keyword evidence="9" id="KW-0511">Multifunctional enzyme</keyword>
<evidence type="ECO:0000313" key="15">
    <source>
        <dbReference type="EMBL" id="SFW41068.1"/>
    </source>
</evidence>
<feature type="domain" description="Penicillin-binding C-terminal" evidence="14">
    <location>
        <begin position="692"/>
        <end position="778"/>
    </location>
</feature>
<feature type="domain" description="Penicillin-binding protein transpeptidase" evidence="12">
    <location>
        <begin position="301"/>
        <end position="539"/>
    </location>
</feature>
<dbReference type="SUPFAM" id="SSF56601">
    <property type="entry name" value="beta-lactamase/transpeptidase-like"/>
    <property type="match status" value="1"/>
</dbReference>
<dbReference type="EC" id="2.4.99.28" evidence="10"/>
<sequence length="782" mass="88604">MYPIFRFIKRHPFKVTILTLMLVAYSFCLPDPLFSDPSSTVIESRDGDLLGARIARDGQWRFPENDNIPEKFEQCILHFEDEFFYYHPGFNPVSMVKATVKNLKAGRVVRGGSTLTQQVIRLSRKGKKRTYSEKLLEIILATRLELRHSKKKILSLYASHAPYGSNVVGLDVAAWRYFGVQPHQLSWAESATLAVLPNAPALIYPGKNQETLRKKRDRLLHKLFREDIIDSTTYALAIAEALPQKPFPLPRTAPHLLQYASRRNSGKRIRTTIDQGIQHRVNTIVKQHYEVLKQNEVYNAAILVMDVHTREVLAYTGNTPTDHRHQKDVDIIHAPRSTGSIMKPLLYAAMLDAGEMLPKTLIPDIPTQISGYSPENFDPRYDGAVAADHALSRSLNIPFVRMLQEYGLERFRDKLSGFHLKDINKPADYYGLTLILGGAESNLWDLCKTYASLASTVNHFGRTSSEYYAGEFTEPVWIAGKKVDFGKRSREKNLFDAGSIYLTFEAMKELNRPEGNEAWQYFDSSRKISWKTGTSFGNRDAWAIGVTKDYVVGVWAGNADGEGRPGLTGVTSAAPMLFAVFDALPASAPFAPPLDELTEAEVCTHSGHLATPLCPKKTIRIPMAGQRTAPCPYHHTVHLDPKRQYRVNTSCETIDHIVTESWFTLPPIMEYYYKNNHTSYKTLPPFRIDCFTEGSPVMDFIYPEAGRTVVLPKNFGGNVNPLVIKIAHSKPGATIFWYMDRKYLGQTRNFHEMAVTPEEGEHLITVMDEFGNEVKRNIRIRR</sequence>
<evidence type="ECO:0000313" key="16">
    <source>
        <dbReference type="Proteomes" id="UP000182248"/>
    </source>
</evidence>
<evidence type="ECO:0000256" key="6">
    <source>
        <dbReference type="ARBA" id="ARBA00022676"/>
    </source>
</evidence>
<evidence type="ECO:0000256" key="10">
    <source>
        <dbReference type="ARBA" id="ARBA00044770"/>
    </source>
</evidence>
<dbReference type="InterPro" id="IPR011815">
    <property type="entry name" value="PBP_1c"/>
</dbReference>
<dbReference type="Pfam" id="PF00912">
    <property type="entry name" value="Transgly"/>
    <property type="match status" value="1"/>
</dbReference>
<proteinExistence type="inferred from homology"/>
<gene>
    <name evidence="15" type="ORF">SAMN02927921_01519</name>
</gene>
<dbReference type="GO" id="GO:0009252">
    <property type="term" value="P:peptidoglycan biosynthetic process"/>
    <property type="evidence" value="ECO:0007669"/>
    <property type="project" value="InterPro"/>
</dbReference>
<dbReference type="GO" id="GO:0008955">
    <property type="term" value="F:peptidoglycan glycosyltransferase activity"/>
    <property type="evidence" value="ECO:0007669"/>
    <property type="project" value="UniProtKB-EC"/>
</dbReference>
<keyword evidence="6" id="KW-0328">Glycosyltransferase</keyword>
<name>A0A1K1P0I5_9FLAO</name>
<dbReference type="SUPFAM" id="SSF53955">
    <property type="entry name" value="Lysozyme-like"/>
    <property type="match status" value="1"/>
</dbReference>
<dbReference type="GO" id="GO:0006508">
    <property type="term" value="P:proteolysis"/>
    <property type="evidence" value="ECO:0007669"/>
    <property type="project" value="UniProtKB-KW"/>
</dbReference>
<dbReference type="AlphaFoldDB" id="A0A1K1P0I5"/>
<dbReference type="PANTHER" id="PTHR32282:SF15">
    <property type="entry name" value="PENICILLIN-BINDING PROTEIN 1C"/>
    <property type="match status" value="1"/>
</dbReference>
<organism evidence="15 16">
    <name type="scientific">Sinomicrobium oceani</name>
    <dbReference type="NCBI Taxonomy" id="1150368"/>
    <lineage>
        <taxon>Bacteria</taxon>
        <taxon>Pseudomonadati</taxon>
        <taxon>Bacteroidota</taxon>
        <taxon>Flavobacteriia</taxon>
        <taxon>Flavobacteriales</taxon>
        <taxon>Flavobacteriaceae</taxon>
        <taxon>Sinomicrobium</taxon>
    </lineage>
</organism>
<dbReference type="InterPro" id="IPR012338">
    <property type="entry name" value="Beta-lactam/transpept-like"/>
</dbReference>
<dbReference type="STRING" id="1150368.SAMN02927921_01519"/>
<dbReference type="Proteomes" id="UP000182248">
    <property type="component" value="Unassembled WGS sequence"/>
</dbReference>
<comment type="catalytic activity">
    <reaction evidence="11">
        <text>[GlcNAc-(1-&gt;4)-Mur2Ac(oyl-L-Ala-gamma-D-Glu-L-Lys-D-Ala-D-Ala)](n)-di-trans,octa-cis-undecaprenyl diphosphate + beta-D-GlcNAc-(1-&gt;4)-Mur2Ac(oyl-L-Ala-gamma-D-Glu-L-Lys-D-Ala-D-Ala)-di-trans,octa-cis-undecaprenyl diphosphate = [GlcNAc-(1-&gt;4)-Mur2Ac(oyl-L-Ala-gamma-D-Glu-L-Lys-D-Ala-D-Ala)](n+1)-di-trans,octa-cis-undecaprenyl diphosphate + di-trans,octa-cis-undecaprenyl diphosphate + H(+)</text>
        <dbReference type="Rhea" id="RHEA:23708"/>
        <dbReference type="Rhea" id="RHEA-COMP:9602"/>
        <dbReference type="Rhea" id="RHEA-COMP:9603"/>
        <dbReference type="ChEBI" id="CHEBI:15378"/>
        <dbReference type="ChEBI" id="CHEBI:58405"/>
        <dbReference type="ChEBI" id="CHEBI:60033"/>
        <dbReference type="ChEBI" id="CHEBI:78435"/>
        <dbReference type="EC" id="2.4.99.28"/>
    </reaction>
</comment>
<dbReference type="EMBL" id="FPJE01000007">
    <property type="protein sequence ID" value="SFW41068.1"/>
    <property type="molecule type" value="Genomic_DNA"/>
</dbReference>
<evidence type="ECO:0000259" key="13">
    <source>
        <dbReference type="Pfam" id="PF00912"/>
    </source>
</evidence>
<keyword evidence="4" id="KW-0121">Carboxypeptidase</keyword>
<evidence type="ECO:0000256" key="3">
    <source>
        <dbReference type="ARBA" id="ARBA00007739"/>
    </source>
</evidence>
<feature type="domain" description="Glycosyl transferase family 51" evidence="13">
    <location>
        <begin position="62"/>
        <end position="223"/>
    </location>
</feature>
<dbReference type="InterPro" id="IPR001264">
    <property type="entry name" value="Glyco_trans_51"/>
</dbReference>
<accession>A0A1K1P0I5</accession>
<evidence type="ECO:0000256" key="2">
    <source>
        <dbReference type="ARBA" id="ARBA00007090"/>
    </source>
</evidence>
<dbReference type="InterPro" id="IPR009647">
    <property type="entry name" value="PBP_C"/>
</dbReference>
<dbReference type="NCBIfam" id="TIGR02073">
    <property type="entry name" value="PBP_1c"/>
    <property type="match status" value="1"/>
</dbReference>
<dbReference type="Gene3D" id="3.40.710.10">
    <property type="entry name" value="DD-peptidase/beta-lactamase superfamily"/>
    <property type="match status" value="1"/>
</dbReference>
<protein>
    <recommendedName>
        <fullName evidence="10">peptidoglycan glycosyltransferase</fullName>
        <ecNumber evidence="10">2.4.99.28</ecNumber>
    </recommendedName>
</protein>
<dbReference type="InterPro" id="IPR023346">
    <property type="entry name" value="Lysozyme-like_dom_sf"/>
</dbReference>
<evidence type="ECO:0000259" key="14">
    <source>
        <dbReference type="Pfam" id="PF06832"/>
    </source>
</evidence>
<evidence type="ECO:0000256" key="7">
    <source>
        <dbReference type="ARBA" id="ARBA00022679"/>
    </source>
</evidence>
<dbReference type="PANTHER" id="PTHR32282">
    <property type="entry name" value="BINDING PROTEIN TRANSPEPTIDASE, PUTATIVE-RELATED"/>
    <property type="match status" value="1"/>
</dbReference>
<evidence type="ECO:0000256" key="4">
    <source>
        <dbReference type="ARBA" id="ARBA00022645"/>
    </source>
</evidence>
<evidence type="ECO:0000256" key="9">
    <source>
        <dbReference type="ARBA" id="ARBA00023268"/>
    </source>
</evidence>
<dbReference type="Pfam" id="PF00905">
    <property type="entry name" value="Transpeptidase"/>
    <property type="match status" value="1"/>
</dbReference>
<keyword evidence="7" id="KW-0808">Transferase</keyword>
<keyword evidence="8" id="KW-0378">Hydrolase</keyword>
<evidence type="ECO:0000259" key="12">
    <source>
        <dbReference type="Pfam" id="PF00905"/>
    </source>
</evidence>
<evidence type="ECO:0000256" key="11">
    <source>
        <dbReference type="ARBA" id="ARBA00049902"/>
    </source>
</evidence>
<dbReference type="GO" id="GO:0004180">
    <property type="term" value="F:carboxypeptidase activity"/>
    <property type="evidence" value="ECO:0007669"/>
    <property type="project" value="UniProtKB-KW"/>
</dbReference>
<dbReference type="InterPro" id="IPR050396">
    <property type="entry name" value="Glycosyltr_51/Transpeptidase"/>
</dbReference>
<evidence type="ECO:0000256" key="1">
    <source>
        <dbReference type="ARBA" id="ARBA00004752"/>
    </source>
</evidence>
<evidence type="ECO:0000256" key="5">
    <source>
        <dbReference type="ARBA" id="ARBA00022670"/>
    </source>
</evidence>
<dbReference type="Gene3D" id="1.10.3810.10">
    <property type="entry name" value="Biosynthetic peptidoglycan transglycosylase-like"/>
    <property type="match status" value="1"/>
</dbReference>
<dbReference type="GO" id="GO:0008658">
    <property type="term" value="F:penicillin binding"/>
    <property type="evidence" value="ECO:0007669"/>
    <property type="project" value="InterPro"/>
</dbReference>
<comment type="similarity">
    <text evidence="2">In the C-terminal section; belongs to the transpeptidase family.</text>
</comment>
<dbReference type="GO" id="GO:0030288">
    <property type="term" value="C:outer membrane-bounded periplasmic space"/>
    <property type="evidence" value="ECO:0007669"/>
    <property type="project" value="TreeGrafter"/>
</dbReference>
<keyword evidence="16" id="KW-1185">Reference proteome</keyword>
<keyword evidence="5" id="KW-0645">Protease</keyword>
<evidence type="ECO:0000256" key="8">
    <source>
        <dbReference type="ARBA" id="ARBA00022801"/>
    </source>
</evidence>
<reference evidence="15 16" key="1">
    <citation type="submission" date="2016-11" db="EMBL/GenBank/DDBJ databases">
        <authorList>
            <person name="Jaros S."/>
            <person name="Januszkiewicz K."/>
            <person name="Wedrychowicz H."/>
        </authorList>
    </citation>
    <scope>NUCLEOTIDE SEQUENCE [LARGE SCALE GENOMIC DNA]</scope>
    <source>
        <strain evidence="15 16">CGMCC 1.12145</strain>
    </source>
</reference>
<dbReference type="Pfam" id="PF06832">
    <property type="entry name" value="BiPBP_C"/>
    <property type="match status" value="1"/>
</dbReference>